<evidence type="ECO:0000256" key="4">
    <source>
        <dbReference type="SAM" id="Phobius"/>
    </source>
</evidence>
<keyword evidence="4" id="KW-1133">Transmembrane helix</keyword>
<evidence type="ECO:0000256" key="1">
    <source>
        <dbReference type="ARBA" id="ARBA00009592"/>
    </source>
</evidence>
<comment type="similarity">
    <text evidence="1">Belongs to the RLP family.</text>
</comment>
<keyword evidence="3" id="KW-0677">Repeat</keyword>
<dbReference type="PANTHER" id="PTHR48062:SF21">
    <property type="entry name" value="RECEPTOR-LIKE PROTEIN 12"/>
    <property type="match status" value="1"/>
</dbReference>
<evidence type="ECO:0000256" key="2">
    <source>
        <dbReference type="ARBA" id="ARBA00022614"/>
    </source>
</evidence>
<feature type="transmembrane region" description="Helical" evidence="4">
    <location>
        <begin position="229"/>
        <end position="247"/>
    </location>
</feature>
<dbReference type="InterPro" id="IPR032675">
    <property type="entry name" value="LRR_dom_sf"/>
</dbReference>
<dbReference type="InterPro" id="IPR001611">
    <property type="entry name" value="Leu-rich_rpt"/>
</dbReference>
<organism evidence="5 6">
    <name type="scientific">Ilex paraguariensis</name>
    <name type="common">yerba mate</name>
    <dbReference type="NCBI Taxonomy" id="185542"/>
    <lineage>
        <taxon>Eukaryota</taxon>
        <taxon>Viridiplantae</taxon>
        <taxon>Streptophyta</taxon>
        <taxon>Embryophyta</taxon>
        <taxon>Tracheophyta</taxon>
        <taxon>Spermatophyta</taxon>
        <taxon>Magnoliopsida</taxon>
        <taxon>eudicotyledons</taxon>
        <taxon>Gunneridae</taxon>
        <taxon>Pentapetalae</taxon>
        <taxon>asterids</taxon>
        <taxon>campanulids</taxon>
        <taxon>Aquifoliales</taxon>
        <taxon>Aquifoliaceae</taxon>
        <taxon>Ilex</taxon>
    </lineage>
</organism>
<comment type="caution">
    <text evidence="5">The sequence shown here is derived from an EMBL/GenBank/DDBJ whole genome shotgun (WGS) entry which is preliminary data.</text>
</comment>
<name>A0ABC8S873_9AQUA</name>
<dbReference type="Gene3D" id="3.80.10.10">
    <property type="entry name" value="Ribonuclease Inhibitor"/>
    <property type="match status" value="1"/>
</dbReference>
<sequence>MLNLSHNNLLGSIPASLSNLSHIESLDLSYNNLTGSIPSELIKLNFLEVFSVAYNNLSGKTPDLKAQFATFSESSYEGNPYICGPPSHNNCTDVRAPSSIPKDSEDEQNDGGFTDMDVFHVSFLVSYIMLLLGTLAVLYVNPPWQRAWLHLVEAWGSFSRSGVLNMVKNSSLEREAKVCSIVGTYGWVWRKHENAEIKEVLNTIPSTFRLGLVAIDSVKWMKKEINYRIKIYFCYMASFLRLFVSFVEVGQRHNHL</sequence>
<accession>A0ABC8S873</accession>
<keyword evidence="4" id="KW-0472">Membrane</keyword>
<dbReference type="SUPFAM" id="SSF52058">
    <property type="entry name" value="L domain-like"/>
    <property type="match status" value="1"/>
</dbReference>
<dbReference type="EMBL" id="CAUOFW020002358">
    <property type="protein sequence ID" value="CAK9153143.1"/>
    <property type="molecule type" value="Genomic_DNA"/>
</dbReference>
<dbReference type="PANTHER" id="PTHR48062">
    <property type="entry name" value="RECEPTOR-LIKE PROTEIN 14"/>
    <property type="match status" value="1"/>
</dbReference>
<dbReference type="AlphaFoldDB" id="A0ABC8S873"/>
<keyword evidence="2" id="KW-0433">Leucine-rich repeat</keyword>
<keyword evidence="4" id="KW-0812">Transmembrane</keyword>
<dbReference type="Proteomes" id="UP001642360">
    <property type="component" value="Unassembled WGS sequence"/>
</dbReference>
<feature type="transmembrane region" description="Helical" evidence="4">
    <location>
        <begin position="118"/>
        <end position="140"/>
    </location>
</feature>
<dbReference type="Pfam" id="PF00560">
    <property type="entry name" value="LRR_1"/>
    <property type="match status" value="2"/>
</dbReference>
<evidence type="ECO:0000256" key="3">
    <source>
        <dbReference type="ARBA" id="ARBA00022737"/>
    </source>
</evidence>
<evidence type="ECO:0000313" key="6">
    <source>
        <dbReference type="Proteomes" id="UP001642360"/>
    </source>
</evidence>
<keyword evidence="6" id="KW-1185">Reference proteome</keyword>
<reference evidence="5 6" key="1">
    <citation type="submission" date="2024-02" db="EMBL/GenBank/DDBJ databases">
        <authorList>
            <person name="Vignale AGUSTIN F."/>
            <person name="Sosa J E."/>
            <person name="Modenutti C."/>
        </authorList>
    </citation>
    <scope>NUCLEOTIDE SEQUENCE [LARGE SCALE GENOMIC DNA]</scope>
</reference>
<dbReference type="InterPro" id="IPR051502">
    <property type="entry name" value="RLP_Defense_Trigger"/>
</dbReference>
<gene>
    <name evidence="5" type="ORF">ILEXP_LOCUS21391</name>
</gene>
<proteinExistence type="inferred from homology"/>
<evidence type="ECO:0000313" key="5">
    <source>
        <dbReference type="EMBL" id="CAK9153143.1"/>
    </source>
</evidence>
<protein>
    <submittedName>
        <fullName evidence="5">Uncharacterized protein</fullName>
    </submittedName>
</protein>